<evidence type="ECO:0000256" key="1">
    <source>
        <dbReference type="SAM" id="SignalP"/>
    </source>
</evidence>
<dbReference type="PANTHER" id="PTHR12110">
    <property type="entry name" value="HYDROXYPYRUVATE ISOMERASE"/>
    <property type="match status" value="1"/>
</dbReference>
<feature type="chain" id="PRO_5028813673" evidence="1">
    <location>
        <begin position="23"/>
        <end position="270"/>
    </location>
</feature>
<dbReference type="Proteomes" id="UP000515955">
    <property type="component" value="Chromosome"/>
</dbReference>
<evidence type="ECO:0000313" key="4">
    <source>
        <dbReference type="Proteomes" id="UP000515955"/>
    </source>
</evidence>
<dbReference type="KEGG" id="srhi:H9L12_00410"/>
<dbReference type="PANTHER" id="PTHR12110:SF41">
    <property type="entry name" value="INOSOSE DEHYDRATASE"/>
    <property type="match status" value="1"/>
</dbReference>
<accession>A0A7G9SBD5</accession>
<evidence type="ECO:0000313" key="3">
    <source>
        <dbReference type="EMBL" id="QNN65160.1"/>
    </source>
</evidence>
<sequence>MTRFRLCLAALLVAAAPPAAPARMIVGAQLYTARDALARDLPGTLGAIRQSGYRDVEVAGVGQVPAARLRRSLDRAGLRAHAFHADWKLLRDTPASVFTDARILGARFVVLAWLPPEERATAAQWRVWVARLNRLGLEARRRGLRMAYHPHDFEFGQVDGIVPFDLLRDGLDQRLVDFEIDVYWAAKAGRDPVALVRSLGRRTPLLHLKDIDCRTRAFADVGDGCLNWPALMRAARAAGVTHAYIERDDPQDAVRSLDRGRRFLVRKGLR</sequence>
<dbReference type="InterPro" id="IPR050312">
    <property type="entry name" value="IolE/XylAMocC-like"/>
</dbReference>
<reference evidence="3 4" key="1">
    <citation type="submission" date="2020-08" db="EMBL/GenBank/DDBJ databases">
        <title>Genome sequence of Sphingomonas rhizophila KACC 19189T.</title>
        <authorList>
            <person name="Hyun D.-W."/>
            <person name="Bae J.-W."/>
        </authorList>
    </citation>
    <scope>NUCLEOTIDE SEQUENCE [LARGE SCALE GENOMIC DNA]</scope>
    <source>
        <strain evidence="3 4">KACC 19189</strain>
    </source>
</reference>
<dbReference type="Gene3D" id="3.20.20.150">
    <property type="entry name" value="Divalent-metal-dependent TIM barrel enzymes"/>
    <property type="match status" value="1"/>
</dbReference>
<dbReference type="SUPFAM" id="SSF51658">
    <property type="entry name" value="Xylose isomerase-like"/>
    <property type="match status" value="1"/>
</dbReference>
<feature type="signal peptide" evidence="1">
    <location>
        <begin position="1"/>
        <end position="22"/>
    </location>
</feature>
<keyword evidence="3" id="KW-0413">Isomerase</keyword>
<gene>
    <name evidence="3" type="ORF">H9L12_00410</name>
</gene>
<evidence type="ECO:0000259" key="2">
    <source>
        <dbReference type="Pfam" id="PF01261"/>
    </source>
</evidence>
<proteinExistence type="predicted"/>
<dbReference type="EMBL" id="CP060717">
    <property type="protein sequence ID" value="QNN65160.1"/>
    <property type="molecule type" value="Genomic_DNA"/>
</dbReference>
<keyword evidence="4" id="KW-1185">Reference proteome</keyword>
<dbReference type="InterPro" id="IPR036237">
    <property type="entry name" value="Xyl_isomerase-like_sf"/>
</dbReference>
<dbReference type="GO" id="GO:0016853">
    <property type="term" value="F:isomerase activity"/>
    <property type="evidence" value="ECO:0007669"/>
    <property type="project" value="UniProtKB-KW"/>
</dbReference>
<dbReference type="Pfam" id="PF01261">
    <property type="entry name" value="AP_endonuc_2"/>
    <property type="match status" value="1"/>
</dbReference>
<protein>
    <submittedName>
        <fullName evidence="3">Sugar phosphate isomerase/epimerase</fullName>
    </submittedName>
</protein>
<keyword evidence="1" id="KW-0732">Signal</keyword>
<feature type="domain" description="Xylose isomerase-like TIM barrel" evidence="2">
    <location>
        <begin position="48"/>
        <end position="258"/>
    </location>
</feature>
<dbReference type="InterPro" id="IPR013022">
    <property type="entry name" value="Xyl_isomerase-like_TIM-brl"/>
</dbReference>
<name>A0A7G9SBD5_9SPHN</name>
<organism evidence="3 4">
    <name type="scientific">Sphingomonas rhizophila</name>
    <dbReference type="NCBI Taxonomy" id="2071607"/>
    <lineage>
        <taxon>Bacteria</taxon>
        <taxon>Pseudomonadati</taxon>
        <taxon>Pseudomonadota</taxon>
        <taxon>Alphaproteobacteria</taxon>
        <taxon>Sphingomonadales</taxon>
        <taxon>Sphingomonadaceae</taxon>
        <taxon>Sphingomonas</taxon>
    </lineage>
</organism>
<dbReference type="AlphaFoldDB" id="A0A7G9SBD5"/>
<dbReference type="RefSeq" id="WP_187542157.1">
    <property type="nucleotide sequence ID" value="NZ_CP060717.1"/>
</dbReference>